<reference evidence="1 2" key="1">
    <citation type="journal article" date="2019" name="Microbiome">
        <title>Annotated bacterial chromosomes from frame-shift-corrected long-read metagenomic data.</title>
        <authorList>
            <person name="Arumugam K."/>
            <person name="Bagci C."/>
            <person name="Bessarab I."/>
            <person name="Beier S."/>
            <person name="Buchfink B."/>
            <person name="Gorska A."/>
            <person name="Qiu G."/>
            <person name="Huson D.H."/>
            <person name="Williams R.B.H."/>
        </authorList>
    </citation>
    <scope>NUCLEOTIDE SEQUENCE [LARGE SCALE GENOMIC DNA]</scope>
    <source>
        <strain evidence="1">SSA1</strain>
    </source>
</reference>
<evidence type="ECO:0000313" key="1">
    <source>
        <dbReference type="EMBL" id="QLH51320.1"/>
    </source>
</evidence>
<dbReference type="AlphaFoldDB" id="A0A7D5SC09"/>
<dbReference type="Proteomes" id="UP000509684">
    <property type="component" value="Chromosome"/>
</dbReference>
<organism evidence="1 2">
    <name type="scientific">Candidatus Accumulibacter cognatus</name>
    <dbReference type="NCBI Taxonomy" id="2954383"/>
    <lineage>
        <taxon>Bacteria</taxon>
        <taxon>Pseudomonadati</taxon>
        <taxon>Pseudomonadota</taxon>
        <taxon>Betaproteobacteria</taxon>
        <taxon>Candidatus Accumulibacter</taxon>
    </lineage>
</organism>
<accession>A0A7D5SC09</accession>
<proteinExistence type="predicted"/>
<protein>
    <submittedName>
        <fullName evidence="1">Uncharacterized protein</fullName>
    </submittedName>
</protein>
<dbReference type="KEGG" id="acog:HWD57_17045"/>
<dbReference type="EMBL" id="CP058708">
    <property type="protein sequence ID" value="QLH51320.1"/>
    <property type="molecule type" value="Genomic_DNA"/>
</dbReference>
<sequence>MPLGDFRSIYLPYCIQQNPDGSWVVLNREYKPVGFNTNDYIKYEDYPVSVKLKGLGPSTLEKLSYSGQVSGNRIYLYNDGSNPVLGSAEMKAYLKRVELLSKLAVAK</sequence>
<evidence type="ECO:0000313" key="2">
    <source>
        <dbReference type="Proteomes" id="UP000509684"/>
    </source>
</evidence>
<name>A0A7D5SC09_9PROT</name>
<gene>
    <name evidence="1" type="ORF">HWD57_17045</name>
</gene>